<reference evidence="2" key="1">
    <citation type="journal article" date="2014" name="Front. Microbiol.">
        <title>High frequency of phylogenetically diverse reductive dehalogenase-homologous genes in deep subseafloor sedimentary metagenomes.</title>
        <authorList>
            <person name="Kawai M."/>
            <person name="Futagami T."/>
            <person name="Toyoda A."/>
            <person name="Takaki Y."/>
            <person name="Nishi S."/>
            <person name="Hori S."/>
            <person name="Arai W."/>
            <person name="Tsubouchi T."/>
            <person name="Morono Y."/>
            <person name="Uchiyama I."/>
            <person name="Ito T."/>
            <person name="Fujiyama A."/>
            <person name="Inagaki F."/>
            <person name="Takami H."/>
        </authorList>
    </citation>
    <scope>NUCLEOTIDE SEQUENCE</scope>
    <source>
        <strain evidence="2">Expedition CK06-06</strain>
    </source>
</reference>
<dbReference type="EMBL" id="BART01032856">
    <property type="protein sequence ID" value="GAH15398.1"/>
    <property type="molecule type" value="Genomic_DNA"/>
</dbReference>
<feature type="non-terminal residue" evidence="2">
    <location>
        <position position="1"/>
    </location>
</feature>
<dbReference type="PANTHER" id="PTHR35038">
    <property type="entry name" value="DISSIMILATORY SULFITE REDUCTASE SIRA"/>
    <property type="match status" value="1"/>
</dbReference>
<dbReference type="Gene3D" id="1.10.1130.10">
    <property type="entry name" value="Flavocytochrome C3, Chain A"/>
    <property type="match status" value="2"/>
</dbReference>
<gene>
    <name evidence="2" type="ORF">S01H4_56661</name>
</gene>
<comment type="caution">
    <text evidence="2">The sequence shown here is derived from an EMBL/GenBank/DDBJ whole genome shotgun (WGS) entry which is preliminary data.</text>
</comment>
<evidence type="ECO:0000256" key="1">
    <source>
        <dbReference type="ARBA" id="ARBA00022729"/>
    </source>
</evidence>
<accession>X1F3L0</accession>
<dbReference type="InterPro" id="IPR036280">
    <property type="entry name" value="Multihaem_cyt_sf"/>
</dbReference>
<protein>
    <submittedName>
        <fullName evidence="2">Uncharacterized protein</fullName>
    </submittedName>
</protein>
<organism evidence="2">
    <name type="scientific">marine sediment metagenome</name>
    <dbReference type="NCBI Taxonomy" id="412755"/>
    <lineage>
        <taxon>unclassified sequences</taxon>
        <taxon>metagenomes</taxon>
        <taxon>ecological metagenomes</taxon>
    </lineage>
</organism>
<sequence>YTWGDILYTIGGKTKTQYVDKSGYIITDSNSEPGSNQWNVITERWVDYHPGEEIPYDCGGCHTTDYSPEGNQDGIEGIIGTWSELNNACESCHGPGSNHISTLSSELKIDDTDTTVCGRCHTHGETEKIEASDGMISHEGQYQELLSTKHSELGCATCHESHKVTTQKTSCESCHADSTELFAETEMADEGVVCIDCHMPRAVKSAEGDASEYYGDVRTHLVKINTDPTKTLTYIDSNV</sequence>
<keyword evidence="1" id="KW-0732">Signal</keyword>
<dbReference type="InterPro" id="IPR051829">
    <property type="entry name" value="Multiheme_Cytochr_ET"/>
</dbReference>
<dbReference type="PANTHER" id="PTHR35038:SF8">
    <property type="entry name" value="C-TYPE POLYHEME CYTOCHROME OMCC"/>
    <property type="match status" value="1"/>
</dbReference>
<dbReference type="SUPFAM" id="SSF48695">
    <property type="entry name" value="Multiheme cytochromes"/>
    <property type="match status" value="1"/>
</dbReference>
<proteinExistence type="predicted"/>
<feature type="non-terminal residue" evidence="2">
    <location>
        <position position="239"/>
    </location>
</feature>
<evidence type="ECO:0000313" key="2">
    <source>
        <dbReference type="EMBL" id="GAH15398.1"/>
    </source>
</evidence>
<dbReference type="AlphaFoldDB" id="X1F3L0"/>
<name>X1F3L0_9ZZZZ</name>